<dbReference type="OrthoDB" id="264354at2759"/>
<dbReference type="PANTHER" id="PTHR46347">
    <property type="entry name" value="RING/FYVE/PHD ZINC FINGER SUPERFAMILY PROTEIN"/>
    <property type="match status" value="1"/>
</dbReference>
<dbReference type="PROSITE" id="PS51292">
    <property type="entry name" value="ZF_RING_CH"/>
    <property type="match status" value="1"/>
</dbReference>
<feature type="compositionally biased region" description="Polar residues" evidence="4">
    <location>
        <begin position="1"/>
        <end position="25"/>
    </location>
</feature>
<sequence length="285" mass="32384">MSQPYNPTFPTPTWSFGNVPSASEETQPRAASPDRPAPFDTHGDRAQADEEPPRTRRRYKPRTCRICFEDVYPTFEGPGLSTKYLGREPRVRYISEDPEMGRLMRPCKCKGSQQYVHEGCLRAWRRASPADRNLWQCPTCKYEYKLERLTWARWVSSKILRAFLTATVFVVAVFALGFVADPLITLCIDPMTAVMEAVTGGLDEFEELRDWVPDEGSGGWVDHFTKGFLSLGVVGLVKAFFGMSPWHWWNIRIGGGIRRGARGRNRLENISWTLVVIGVLTFLTA</sequence>
<organism evidence="7 8">
    <name type="scientific">Cytospora mali</name>
    <name type="common">Apple Valsa canker fungus</name>
    <name type="synonym">Valsa mali</name>
    <dbReference type="NCBI Taxonomy" id="578113"/>
    <lineage>
        <taxon>Eukaryota</taxon>
        <taxon>Fungi</taxon>
        <taxon>Dikarya</taxon>
        <taxon>Ascomycota</taxon>
        <taxon>Pezizomycotina</taxon>
        <taxon>Sordariomycetes</taxon>
        <taxon>Sordariomycetidae</taxon>
        <taxon>Diaporthales</taxon>
        <taxon>Cytosporaceae</taxon>
        <taxon>Cytospora</taxon>
    </lineage>
</organism>
<keyword evidence="2" id="KW-0863">Zinc-finger</keyword>
<feature type="compositionally biased region" description="Basic and acidic residues" evidence="4">
    <location>
        <begin position="41"/>
        <end position="54"/>
    </location>
</feature>
<name>A0A194V1K6_CYTMA</name>
<dbReference type="STRING" id="694573.A0A194V1K6"/>
<evidence type="ECO:0000256" key="5">
    <source>
        <dbReference type="SAM" id="Phobius"/>
    </source>
</evidence>
<dbReference type="InterPro" id="IPR013083">
    <property type="entry name" value="Znf_RING/FYVE/PHD"/>
</dbReference>
<dbReference type="AlphaFoldDB" id="A0A194V1K6"/>
<keyword evidence="5" id="KW-0472">Membrane</keyword>
<dbReference type="PANTHER" id="PTHR46347:SF1">
    <property type="entry name" value="RING_FYVE_PHD ZINC FINGER SUPERFAMILY PROTEIN"/>
    <property type="match status" value="1"/>
</dbReference>
<gene>
    <name evidence="7" type="ORF">VP1G_05038</name>
</gene>
<keyword evidence="1" id="KW-0479">Metal-binding</keyword>
<evidence type="ECO:0000256" key="4">
    <source>
        <dbReference type="SAM" id="MobiDB-lite"/>
    </source>
</evidence>
<dbReference type="GO" id="GO:0008270">
    <property type="term" value="F:zinc ion binding"/>
    <property type="evidence" value="ECO:0007669"/>
    <property type="project" value="UniProtKB-KW"/>
</dbReference>
<keyword evidence="5" id="KW-1133">Transmembrane helix</keyword>
<dbReference type="InterPro" id="IPR011016">
    <property type="entry name" value="Znf_RING-CH"/>
</dbReference>
<dbReference type="Proteomes" id="UP000078576">
    <property type="component" value="Unassembled WGS sequence"/>
</dbReference>
<feature type="transmembrane region" description="Helical" evidence="5">
    <location>
        <begin position="159"/>
        <end position="180"/>
    </location>
</feature>
<evidence type="ECO:0000259" key="6">
    <source>
        <dbReference type="PROSITE" id="PS51292"/>
    </source>
</evidence>
<feature type="transmembrane region" description="Helical" evidence="5">
    <location>
        <begin position="267"/>
        <end position="284"/>
    </location>
</feature>
<reference evidence="8" key="1">
    <citation type="submission" date="2014-12" db="EMBL/GenBank/DDBJ databases">
        <title>Genome Sequence of Valsa Canker Pathogens Uncovers a Specific Adaption of Colonization on Woody Bark.</title>
        <authorList>
            <person name="Yin Z."/>
            <person name="Liu H."/>
            <person name="Gao X."/>
            <person name="Li Z."/>
            <person name="Song N."/>
            <person name="Ke X."/>
            <person name="Dai Q."/>
            <person name="Wu Y."/>
            <person name="Sun Y."/>
            <person name="Xu J.-R."/>
            <person name="Kang Z.K."/>
            <person name="Wang L."/>
            <person name="Huang L."/>
        </authorList>
    </citation>
    <scope>NUCLEOTIDE SEQUENCE [LARGE SCALE GENOMIC DNA]</scope>
    <source>
        <strain evidence="8">SXYL134</strain>
    </source>
</reference>
<dbReference type="SMART" id="SM00744">
    <property type="entry name" value="RINGv"/>
    <property type="match status" value="1"/>
</dbReference>
<dbReference type="CDD" id="cd16495">
    <property type="entry name" value="RING_CH-C4HC3_MARCH"/>
    <property type="match status" value="1"/>
</dbReference>
<dbReference type="Gene3D" id="3.30.40.10">
    <property type="entry name" value="Zinc/RING finger domain, C3HC4 (zinc finger)"/>
    <property type="match status" value="1"/>
</dbReference>
<dbReference type="SUPFAM" id="SSF57850">
    <property type="entry name" value="RING/U-box"/>
    <property type="match status" value="1"/>
</dbReference>
<evidence type="ECO:0000256" key="2">
    <source>
        <dbReference type="ARBA" id="ARBA00022771"/>
    </source>
</evidence>
<evidence type="ECO:0000313" key="8">
    <source>
        <dbReference type="Proteomes" id="UP000078576"/>
    </source>
</evidence>
<dbReference type="EMBL" id="KN714703">
    <property type="protein sequence ID" value="KUI57736.1"/>
    <property type="molecule type" value="Genomic_DNA"/>
</dbReference>
<keyword evidence="5" id="KW-0812">Transmembrane</keyword>
<protein>
    <submittedName>
        <fullName evidence="7">E3 ubiquitin-protein ligase MARCH4</fullName>
    </submittedName>
</protein>
<accession>A0A194V1K6</accession>
<dbReference type="Pfam" id="PF12906">
    <property type="entry name" value="RINGv"/>
    <property type="match status" value="1"/>
</dbReference>
<feature type="domain" description="RING-CH-type" evidence="6">
    <location>
        <begin position="81"/>
        <end position="147"/>
    </location>
</feature>
<evidence type="ECO:0000313" key="7">
    <source>
        <dbReference type="EMBL" id="KUI57736.1"/>
    </source>
</evidence>
<keyword evidence="8" id="KW-1185">Reference proteome</keyword>
<keyword evidence="3" id="KW-0862">Zinc</keyword>
<feature type="region of interest" description="Disordered" evidence="4">
    <location>
        <begin position="1"/>
        <end position="57"/>
    </location>
</feature>
<evidence type="ECO:0000256" key="3">
    <source>
        <dbReference type="ARBA" id="ARBA00022833"/>
    </source>
</evidence>
<proteinExistence type="predicted"/>
<evidence type="ECO:0000256" key="1">
    <source>
        <dbReference type="ARBA" id="ARBA00022723"/>
    </source>
</evidence>
<feature type="transmembrane region" description="Helical" evidence="5">
    <location>
        <begin position="227"/>
        <end position="246"/>
    </location>
</feature>